<evidence type="ECO:0000313" key="1">
    <source>
        <dbReference type="EMBL" id="GBP16141.1"/>
    </source>
</evidence>
<comment type="caution">
    <text evidence="1">The sequence shown here is derived from an EMBL/GenBank/DDBJ whole genome shotgun (WGS) entry which is preliminary data.</text>
</comment>
<keyword evidence="2" id="KW-1185">Reference proteome</keyword>
<dbReference type="Proteomes" id="UP000299102">
    <property type="component" value="Unassembled WGS sequence"/>
</dbReference>
<evidence type="ECO:0000313" key="2">
    <source>
        <dbReference type="Proteomes" id="UP000299102"/>
    </source>
</evidence>
<protein>
    <submittedName>
        <fullName evidence="1">Uncharacterized protein</fullName>
    </submittedName>
</protein>
<dbReference type="EMBL" id="BGZK01000077">
    <property type="protein sequence ID" value="GBP16141.1"/>
    <property type="molecule type" value="Genomic_DNA"/>
</dbReference>
<proteinExistence type="predicted"/>
<accession>A0A4C1TQ76</accession>
<reference evidence="1 2" key="1">
    <citation type="journal article" date="2019" name="Commun. Biol.">
        <title>The bagworm genome reveals a unique fibroin gene that provides high tensile strength.</title>
        <authorList>
            <person name="Kono N."/>
            <person name="Nakamura H."/>
            <person name="Ohtoshi R."/>
            <person name="Tomita M."/>
            <person name="Numata K."/>
            <person name="Arakawa K."/>
        </authorList>
    </citation>
    <scope>NUCLEOTIDE SEQUENCE [LARGE SCALE GENOMIC DNA]</scope>
</reference>
<name>A0A4C1TQ76_EUMVA</name>
<dbReference type="AlphaFoldDB" id="A0A4C1TQ76"/>
<gene>
    <name evidence="1" type="ORF">EVAR_9860_1</name>
</gene>
<organism evidence="1 2">
    <name type="scientific">Eumeta variegata</name>
    <name type="common">Bagworm moth</name>
    <name type="synonym">Eumeta japonica</name>
    <dbReference type="NCBI Taxonomy" id="151549"/>
    <lineage>
        <taxon>Eukaryota</taxon>
        <taxon>Metazoa</taxon>
        <taxon>Ecdysozoa</taxon>
        <taxon>Arthropoda</taxon>
        <taxon>Hexapoda</taxon>
        <taxon>Insecta</taxon>
        <taxon>Pterygota</taxon>
        <taxon>Neoptera</taxon>
        <taxon>Endopterygota</taxon>
        <taxon>Lepidoptera</taxon>
        <taxon>Glossata</taxon>
        <taxon>Ditrysia</taxon>
        <taxon>Tineoidea</taxon>
        <taxon>Psychidae</taxon>
        <taxon>Oiketicinae</taxon>
        <taxon>Eumeta</taxon>
    </lineage>
</organism>
<sequence>MRLKQTVIPSNAGRKPAYLREVRKHKCIGGQCQREANQFESRPDPLAACRGVTDSLAVDVYSDSISIVWAANQYRAHPFTSSASYTSSVDPAAKTISFLPFLAPMEKCDRAGKIQCNARNSAAVQFDSAPLRRKYRPTVSIFELMGLGLPRWLARSGRERPFSSDQYSENVRDRQLNVFSGTRNE</sequence>